<dbReference type="InterPro" id="IPR020471">
    <property type="entry name" value="AKR"/>
</dbReference>
<dbReference type="Pfam" id="PF00248">
    <property type="entry name" value="Aldo_ket_red"/>
    <property type="match status" value="1"/>
</dbReference>
<accession>A0A3B1DG54</accession>
<dbReference type="InterPro" id="IPR018170">
    <property type="entry name" value="Aldo/ket_reductase_CS"/>
</dbReference>
<dbReference type="PANTHER" id="PTHR43364:SF4">
    <property type="entry name" value="NAD(P)-LINKED OXIDOREDUCTASE SUPERFAMILY PROTEIN"/>
    <property type="match status" value="1"/>
</dbReference>
<sequence length="291" mass="33016">MKYNKFPKTDLKVSAIGLGTWVLGGDHWGGSKELDGTNAVRAAIEQGINFIDTAPIYGFGRAEHIVGKAIKGKRDSVIVATKCGLSWKGKQVWHDLKPETIKKELEASLQRLDVEHIDLYQCHWPDPQTPLESTMETLKKLQEQGKIRYIGVSNFDLTLLKKAVSLADIVTLQRQYSILEREVEKEILPYCHKNQIGFLAYGVLGGGILTGKYHDQPQWQKSDARNFFYKHYTEEGFKKAREVLEDLKKGARPLNQTALNWVRKKHGVTSVLAGCRNVKQVLENIEAMKWI</sequence>
<evidence type="ECO:0000256" key="1">
    <source>
        <dbReference type="ARBA" id="ARBA00023002"/>
    </source>
</evidence>
<dbReference type="GO" id="GO:0016491">
    <property type="term" value="F:oxidoreductase activity"/>
    <property type="evidence" value="ECO:0007669"/>
    <property type="project" value="UniProtKB-KW"/>
</dbReference>
<proteinExistence type="predicted"/>
<dbReference type="PANTHER" id="PTHR43364">
    <property type="entry name" value="NADH-SPECIFIC METHYLGLYOXAL REDUCTASE-RELATED"/>
    <property type="match status" value="1"/>
</dbReference>
<dbReference type="GO" id="GO:0005829">
    <property type="term" value="C:cytosol"/>
    <property type="evidence" value="ECO:0007669"/>
    <property type="project" value="TreeGrafter"/>
</dbReference>
<reference evidence="3" key="1">
    <citation type="submission" date="2018-06" db="EMBL/GenBank/DDBJ databases">
        <authorList>
            <person name="Zhirakovskaya E."/>
        </authorList>
    </citation>
    <scope>NUCLEOTIDE SEQUENCE</scope>
</reference>
<dbReference type="InterPro" id="IPR050523">
    <property type="entry name" value="AKR_Detox_Biosynth"/>
</dbReference>
<name>A0A3B1DG54_9ZZZZ</name>
<protein>
    <recommendedName>
        <fullName evidence="2">NADP-dependent oxidoreductase domain-containing protein</fullName>
    </recommendedName>
</protein>
<organism evidence="3">
    <name type="scientific">hydrothermal vent metagenome</name>
    <dbReference type="NCBI Taxonomy" id="652676"/>
    <lineage>
        <taxon>unclassified sequences</taxon>
        <taxon>metagenomes</taxon>
        <taxon>ecological metagenomes</taxon>
    </lineage>
</organism>
<dbReference type="InterPro" id="IPR036812">
    <property type="entry name" value="NAD(P)_OxRdtase_dom_sf"/>
</dbReference>
<dbReference type="Gene3D" id="3.20.20.100">
    <property type="entry name" value="NADP-dependent oxidoreductase domain"/>
    <property type="match status" value="1"/>
</dbReference>
<dbReference type="InterPro" id="IPR023210">
    <property type="entry name" value="NADP_OxRdtase_dom"/>
</dbReference>
<dbReference type="PROSITE" id="PS00062">
    <property type="entry name" value="ALDOKETO_REDUCTASE_2"/>
    <property type="match status" value="1"/>
</dbReference>
<feature type="domain" description="NADP-dependent oxidoreductase" evidence="2">
    <location>
        <begin position="15"/>
        <end position="289"/>
    </location>
</feature>
<keyword evidence="1" id="KW-0560">Oxidoreductase</keyword>
<evidence type="ECO:0000313" key="3">
    <source>
        <dbReference type="EMBL" id="VAX34968.1"/>
    </source>
</evidence>
<dbReference type="SUPFAM" id="SSF51430">
    <property type="entry name" value="NAD(P)-linked oxidoreductase"/>
    <property type="match status" value="1"/>
</dbReference>
<dbReference type="EMBL" id="UOGJ01000020">
    <property type="protein sequence ID" value="VAX34968.1"/>
    <property type="molecule type" value="Genomic_DNA"/>
</dbReference>
<dbReference type="PRINTS" id="PR00069">
    <property type="entry name" value="ALDKETRDTASE"/>
</dbReference>
<gene>
    <name evidence="3" type="ORF">MNBD_UNCLBAC01-709</name>
</gene>
<dbReference type="AlphaFoldDB" id="A0A3B1DG54"/>
<dbReference type="CDD" id="cd19084">
    <property type="entry name" value="AKR_AKR11B1-like"/>
    <property type="match status" value="1"/>
</dbReference>
<evidence type="ECO:0000259" key="2">
    <source>
        <dbReference type="Pfam" id="PF00248"/>
    </source>
</evidence>